<sequence>MKVLEALNIIEEKFKSGEYQNKVKKRTKEDGKEPWIMMLDEFDIEPFELEGYYTAPWYSPEPRKTKMNFKKVEVLFRNKEYIIQIVCYEPVLSMVKIGWKKTPLFGWEFYEFKQLLKRKLKEV</sequence>
<name>A0A7V3ZSW5_UNCW3</name>
<proteinExistence type="predicted"/>
<evidence type="ECO:0000313" key="1">
    <source>
        <dbReference type="EMBL" id="HGK53692.1"/>
    </source>
</evidence>
<protein>
    <submittedName>
        <fullName evidence="1">Uncharacterized protein</fullName>
    </submittedName>
</protein>
<organism evidence="1">
    <name type="scientific">candidate division WOR-3 bacterium</name>
    <dbReference type="NCBI Taxonomy" id="2052148"/>
    <lineage>
        <taxon>Bacteria</taxon>
        <taxon>Bacteria division WOR-3</taxon>
    </lineage>
</organism>
<gene>
    <name evidence="1" type="ORF">ENU72_01550</name>
</gene>
<dbReference type="AlphaFoldDB" id="A0A7V3ZSW5"/>
<dbReference type="EMBL" id="DTDP01000069">
    <property type="protein sequence ID" value="HGK53692.1"/>
    <property type="molecule type" value="Genomic_DNA"/>
</dbReference>
<reference evidence="1" key="1">
    <citation type="journal article" date="2020" name="mSystems">
        <title>Genome- and Community-Level Interaction Insights into Carbon Utilization and Element Cycling Functions of Hydrothermarchaeota in Hydrothermal Sediment.</title>
        <authorList>
            <person name="Zhou Z."/>
            <person name="Liu Y."/>
            <person name="Xu W."/>
            <person name="Pan J."/>
            <person name="Luo Z.H."/>
            <person name="Li M."/>
        </authorList>
    </citation>
    <scope>NUCLEOTIDE SEQUENCE [LARGE SCALE GENOMIC DNA]</scope>
    <source>
        <strain evidence="1">SpSt-695</strain>
    </source>
</reference>
<accession>A0A7V3ZSW5</accession>
<comment type="caution">
    <text evidence="1">The sequence shown here is derived from an EMBL/GenBank/DDBJ whole genome shotgun (WGS) entry which is preliminary data.</text>
</comment>